<evidence type="ECO:0000313" key="2">
    <source>
        <dbReference type="Proteomes" id="UP000828048"/>
    </source>
</evidence>
<reference evidence="1 2" key="1">
    <citation type="journal article" date="2021" name="Hortic Res">
        <title>High-quality reference genome and annotation aids understanding of berry development for evergreen blueberry (Vaccinium darrowii).</title>
        <authorList>
            <person name="Yu J."/>
            <person name="Hulse-Kemp A.M."/>
            <person name="Babiker E."/>
            <person name="Staton M."/>
        </authorList>
    </citation>
    <scope>NUCLEOTIDE SEQUENCE [LARGE SCALE GENOMIC DNA]</scope>
    <source>
        <strain evidence="2">cv. NJ 8807/NJ 8810</strain>
        <tissue evidence="1">Young leaf</tissue>
    </source>
</reference>
<sequence length="159" mass="18205">MPLPMTEKKKARAEVYYGEEICREKTVSLLTEMGLPNWLLPSFEGINEFGYVNDTGFVWLKQKQRREHKIDEVEGKIVIYEAEITAYVEPKRIKKLTGVKAKELFIWITLSEIRVDDNDNRPSTGTITFKTPSGFSRSFAIAADDEPNQTQAKPSLMSQ</sequence>
<name>A0ACB7XPD6_9ERIC</name>
<keyword evidence="2" id="KW-1185">Reference proteome</keyword>
<dbReference type="EMBL" id="CM037151">
    <property type="protein sequence ID" value="KAH7842298.1"/>
    <property type="molecule type" value="Genomic_DNA"/>
</dbReference>
<proteinExistence type="predicted"/>
<gene>
    <name evidence="1" type="ORF">Vadar_003731</name>
</gene>
<dbReference type="Proteomes" id="UP000828048">
    <property type="component" value="Chromosome 1"/>
</dbReference>
<organism evidence="1 2">
    <name type="scientific">Vaccinium darrowii</name>
    <dbReference type="NCBI Taxonomy" id="229202"/>
    <lineage>
        <taxon>Eukaryota</taxon>
        <taxon>Viridiplantae</taxon>
        <taxon>Streptophyta</taxon>
        <taxon>Embryophyta</taxon>
        <taxon>Tracheophyta</taxon>
        <taxon>Spermatophyta</taxon>
        <taxon>Magnoliopsida</taxon>
        <taxon>eudicotyledons</taxon>
        <taxon>Gunneridae</taxon>
        <taxon>Pentapetalae</taxon>
        <taxon>asterids</taxon>
        <taxon>Ericales</taxon>
        <taxon>Ericaceae</taxon>
        <taxon>Vaccinioideae</taxon>
        <taxon>Vaccinieae</taxon>
        <taxon>Vaccinium</taxon>
    </lineage>
</organism>
<comment type="caution">
    <text evidence="1">The sequence shown here is derived from an EMBL/GenBank/DDBJ whole genome shotgun (WGS) entry which is preliminary data.</text>
</comment>
<evidence type="ECO:0000313" key="1">
    <source>
        <dbReference type="EMBL" id="KAH7842298.1"/>
    </source>
</evidence>
<accession>A0ACB7XPD6</accession>
<protein>
    <submittedName>
        <fullName evidence="1">Uncharacterized protein</fullName>
    </submittedName>
</protein>